<feature type="domain" description="FAD-binding FR-type" evidence="1">
    <location>
        <begin position="47"/>
        <end position="153"/>
    </location>
</feature>
<dbReference type="Pfam" id="PF00175">
    <property type="entry name" value="NAD_binding_1"/>
    <property type="match status" value="1"/>
</dbReference>
<dbReference type="PROSITE" id="PS51384">
    <property type="entry name" value="FAD_FR"/>
    <property type="match status" value="1"/>
</dbReference>
<organism evidence="2 3">
    <name type="scientific">Bradymonas sediminis</name>
    <dbReference type="NCBI Taxonomy" id="1548548"/>
    <lineage>
        <taxon>Bacteria</taxon>
        <taxon>Deltaproteobacteria</taxon>
        <taxon>Bradymonadales</taxon>
        <taxon>Bradymonadaceae</taxon>
        <taxon>Bradymonas</taxon>
    </lineage>
</organism>
<evidence type="ECO:0000313" key="2">
    <source>
        <dbReference type="EMBL" id="AWV90738.1"/>
    </source>
</evidence>
<dbReference type="PANTHER" id="PTHR47215">
    <property type="match status" value="1"/>
</dbReference>
<dbReference type="EMBL" id="CP030032">
    <property type="protein sequence ID" value="AWV90738.1"/>
    <property type="molecule type" value="Genomic_DNA"/>
</dbReference>
<dbReference type="InterPro" id="IPR001433">
    <property type="entry name" value="OxRdtase_FAD/NAD-bd"/>
</dbReference>
<dbReference type="Gene3D" id="3.40.50.80">
    <property type="entry name" value="Nucleotide-binding domain of ferredoxin-NADP reductase (FNR) module"/>
    <property type="match status" value="1"/>
</dbReference>
<gene>
    <name evidence="2" type="ORF">DN745_16015</name>
</gene>
<dbReference type="PANTHER" id="PTHR47215:SF1">
    <property type="entry name" value="F9L1.8 PROTEIN"/>
    <property type="match status" value="1"/>
</dbReference>
<evidence type="ECO:0000313" key="3">
    <source>
        <dbReference type="Proteomes" id="UP000249799"/>
    </source>
</evidence>
<dbReference type="InterPro" id="IPR017927">
    <property type="entry name" value="FAD-bd_FR_type"/>
</dbReference>
<sequence>MSFCYGFGRDSLRGSWRKGSCVKQDALTDYAHRLAYTRPARGIGAKRVREPFRVERVWDEGARYIGLSVAIDDGDFLASHVRPGQYTTFQYGEMKPRFLAIASAPKIEGVGESCWDFLIDRDSGLGAQLSEVNGLKVGRKILLSPAEGAGFPAEGAAQRSVLLFCTGAGIASLRPVMQYWHAHPEAAPANVALYYGESDLRDFAYGGEIAKWRAGGVRVQRAVENFDEAQAATLPPNWISPGHRYVQHAFEADAPSLKGAMVFVSGSPIMMEIIIEKMLRLGVSSDSIYINV</sequence>
<proteinExistence type="predicted"/>
<dbReference type="Proteomes" id="UP000249799">
    <property type="component" value="Chromosome"/>
</dbReference>
<protein>
    <recommendedName>
        <fullName evidence="1">FAD-binding FR-type domain-containing protein</fullName>
    </recommendedName>
</protein>
<evidence type="ECO:0000259" key="1">
    <source>
        <dbReference type="PROSITE" id="PS51384"/>
    </source>
</evidence>
<dbReference type="KEGG" id="bsed:DN745_16015"/>
<dbReference type="InterPro" id="IPR039261">
    <property type="entry name" value="FNR_nucleotide-bd"/>
</dbReference>
<reference evidence="2 3" key="1">
    <citation type="submission" date="2018-06" db="EMBL/GenBank/DDBJ databases">
        <title>Lujinxingia sediminis gen. nov. sp. nov., a new facultative anaerobic member of the class Deltaproteobacteria, and proposal of Lujinxingaceae fam. nov.</title>
        <authorList>
            <person name="Guo L.-Y."/>
            <person name="Li C.-M."/>
            <person name="Wang S."/>
            <person name="Du Z.-J."/>
        </authorList>
    </citation>
    <scope>NUCLEOTIDE SEQUENCE [LARGE SCALE GENOMIC DNA]</scope>
    <source>
        <strain evidence="2 3">FA350</strain>
    </source>
</reference>
<name>A0A2Z4FPY9_9DELT</name>
<dbReference type="SUPFAM" id="SSF52343">
    <property type="entry name" value="Ferredoxin reductase-like, C-terminal NADP-linked domain"/>
    <property type="match status" value="1"/>
</dbReference>
<accession>A0A2Z4FPY9</accession>
<dbReference type="OrthoDB" id="9789468at2"/>
<dbReference type="AlphaFoldDB" id="A0A2Z4FPY9"/>
<keyword evidence="3" id="KW-1185">Reference proteome</keyword>
<dbReference type="CDD" id="cd00322">
    <property type="entry name" value="FNR_like"/>
    <property type="match status" value="1"/>
</dbReference>
<dbReference type="GO" id="GO:0016491">
    <property type="term" value="F:oxidoreductase activity"/>
    <property type="evidence" value="ECO:0007669"/>
    <property type="project" value="InterPro"/>
</dbReference>